<dbReference type="NCBIfam" id="NF005141">
    <property type="entry name" value="PRK06590.1"/>
    <property type="match status" value="1"/>
</dbReference>
<feature type="transmembrane region" description="Helical" evidence="5">
    <location>
        <begin position="183"/>
        <end position="205"/>
    </location>
</feature>
<keyword evidence="2 5" id="KW-0812">Transmembrane</keyword>
<evidence type="ECO:0000256" key="3">
    <source>
        <dbReference type="ARBA" id="ARBA00022989"/>
    </source>
</evidence>
<accession>A0A381SVD9</accession>
<proteinExistence type="predicted"/>
<dbReference type="GO" id="GO:0015990">
    <property type="term" value="P:electron transport coupled proton transport"/>
    <property type="evidence" value="ECO:0007669"/>
    <property type="project" value="TreeGrafter"/>
</dbReference>
<feature type="transmembrane region" description="Helical" evidence="5">
    <location>
        <begin position="665"/>
        <end position="683"/>
    </location>
</feature>
<keyword evidence="3 5" id="KW-1133">Transmembrane helix</keyword>
<sequence>MDNSNLTLALLNLFLPLLSFAILIFFGKKFGDKAHLVSLALIGGMLAIAIRFFSNVFHHGAEPILETSIQWFTTGKFSVDLGFLINNVAAIMLLVVALISFLVHLYSVEYMKGDPRYPRYFAFLGVFTFSMNGIVLADSLVMMYIFWELVGLSSYLLIGFWFEKESAANASKKAFLTNRVGDIGMFIGIMILFFEIGSFQISGLIEGVHNGAFSGDMTLLTIAGVLVFMGAIGKSAQFPLHIWLPDAMEGPTPVSALIHAATMVAAGVYMVVRIFPILTPDALEVIAYVGGITALMAAIIAITQNDIKRVLAYSTVSQLGYMIMALGVGAYQAGFFHLTTHAMFKACLFLCSGSVIHAMHHALHELKDHDTDPQDMRNMGGLRDKMPITFWAMFISTLAISGVPFFSGFLSKDAVLAGSLSYYHHHHGWSLFLPIAGFGAAVITAFYMFRLIFMTFFGNPQNKDIHSHVQESPFTMTFPLILLAGLSFAIFFTLPATINPFDSHGWFTHAVPMVDNVAGLNMHEVEEGLHHAHHSAMMISLLVAGIGILMSILFYLFKTVDAKKVANAFNKIKLYNLSYNKFYIDEIYNIVLYKPFLAFSWLCSKLDWDLYDQKFIDGWGWITIKLSDKSGEADYNWLDQKIVDGFGRLTQYFGRNLKLTQNGVVQNYLLGGIMGLLLLIIVFQQF</sequence>
<feature type="transmembrane region" description="Helical" evidence="5">
    <location>
        <begin position="536"/>
        <end position="557"/>
    </location>
</feature>
<dbReference type="InterPro" id="IPR018393">
    <property type="entry name" value="NADHpl_OxRdtase_5_subgr"/>
</dbReference>
<evidence type="ECO:0000256" key="1">
    <source>
        <dbReference type="ARBA" id="ARBA00004141"/>
    </source>
</evidence>
<dbReference type="GO" id="GO:0008137">
    <property type="term" value="F:NADH dehydrogenase (ubiquinone) activity"/>
    <property type="evidence" value="ECO:0007669"/>
    <property type="project" value="InterPro"/>
</dbReference>
<dbReference type="GO" id="GO:0003954">
    <property type="term" value="F:NADH dehydrogenase activity"/>
    <property type="evidence" value="ECO:0007669"/>
    <property type="project" value="TreeGrafter"/>
</dbReference>
<evidence type="ECO:0000256" key="2">
    <source>
        <dbReference type="ARBA" id="ARBA00022692"/>
    </source>
</evidence>
<dbReference type="NCBIfam" id="TIGR01974">
    <property type="entry name" value="NDH_I_L"/>
    <property type="match status" value="1"/>
</dbReference>
<evidence type="ECO:0000313" key="8">
    <source>
        <dbReference type="EMBL" id="SVA07982.1"/>
    </source>
</evidence>
<evidence type="ECO:0000256" key="4">
    <source>
        <dbReference type="ARBA" id="ARBA00023136"/>
    </source>
</evidence>
<dbReference type="Gene3D" id="1.20.5.2700">
    <property type="match status" value="1"/>
</dbReference>
<dbReference type="PANTHER" id="PTHR42829">
    <property type="entry name" value="NADH-UBIQUINONE OXIDOREDUCTASE CHAIN 5"/>
    <property type="match status" value="1"/>
</dbReference>
<feature type="transmembrane region" description="Helical" evidence="5">
    <location>
        <begin position="388"/>
        <end position="411"/>
    </location>
</feature>
<feature type="transmembrane region" description="Helical" evidence="5">
    <location>
        <begin position="310"/>
        <end position="330"/>
    </location>
</feature>
<dbReference type="EMBL" id="UINC01003630">
    <property type="protein sequence ID" value="SVA07982.1"/>
    <property type="molecule type" value="Genomic_DNA"/>
</dbReference>
<evidence type="ECO:0000256" key="5">
    <source>
        <dbReference type="SAM" id="Phobius"/>
    </source>
</evidence>
<feature type="transmembrane region" description="Helical" evidence="5">
    <location>
        <begin position="143"/>
        <end position="162"/>
    </location>
</feature>
<gene>
    <name evidence="8" type="ORF">METZ01_LOCUS60836</name>
</gene>
<feature type="transmembrane region" description="Helical" evidence="5">
    <location>
        <begin position="257"/>
        <end position="279"/>
    </location>
</feature>
<dbReference type="PANTHER" id="PTHR42829:SF2">
    <property type="entry name" value="NADH-UBIQUINONE OXIDOREDUCTASE CHAIN 5"/>
    <property type="match status" value="1"/>
</dbReference>
<dbReference type="InterPro" id="IPR003945">
    <property type="entry name" value="NU5C-like"/>
</dbReference>
<dbReference type="AlphaFoldDB" id="A0A381SVD9"/>
<feature type="transmembrane region" description="Helical" evidence="5">
    <location>
        <begin position="217"/>
        <end position="236"/>
    </location>
</feature>
<reference evidence="8" key="1">
    <citation type="submission" date="2018-05" db="EMBL/GenBank/DDBJ databases">
        <authorList>
            <person name="Lanie J.A."/>
            <person name="Ng W.-L."/>
            <person name="Kazmierczak K.M."/>
            <person name="Andrzejewski T.M."/>
            <person name="Davidsen T.M."/>
            <person name="Wayne K.J."/>
            <person name="Tettelin H."/>
            <person name="Glass J.I."/>
            <person name="Rusch D."/>
            <person name="Podicherti R."/>
            <person name="Tsui H.-C.T."/>
            <person name="Winkler M.E."/>
        </authorList>
    </citation>
    <scope>NUCLEOTIDE SEQUENCE</scope>
</reference>
<feature type="transmembrane region" description="Helical" evidence="5">
    <location>
        <begin position="34"/>
        <end position="53"/>
    </location>
</feature>
<dbReference type="Pfam" id="PF00662">
    <property type="entry name" value="Proton_antipo_N"/>
    <property type="match status" value="1"/>
</dbReference>
<feature type="domain" description="NADH-Ubiquinone oxidoreductase (complex I) chain 5 N-terminal" evidence="7">
    <location>
        <begin position="71"/>
        <end position="121"/>
    </location>
</feature>
<dbReference type="InterPro" id="IPR001750">
    <property type="entry name" value="ND/Mrp_TM"/>
</dbReference>
<feature type="transmembrane region" description="Helical" evidence="5">
    <location>
        <begin position="88"/>
        <end position="108"/>
    </location>
</feature>
<dbReference type="Pfam" id="PF00361">
    <property type="entry name" value="Proton_antipo_M"/>
    <property type="match status" value="1"/>
</dbReference>
<dbReference type="InterPro" id="IPR001516">
    <property type="entry name" value="Proton_antipo_N"/>
</dbReference>
<organism evidence="8">
    <name type="scientific">marine metagenome</name>
    <dbReference type="NCBI Taxonomy" id="408172"/>
    <lineage>
        <taxon>unclassified sequences</taxon>
        <taxon>metagenomes</taxon>
        <taxon>ecological metagenomes</taxon>
    </lineage>
</organism>
<feature type="domain" description="NADH:quinone oxidoreductase/Mrp antiporter transmembrane" evidence="6">
    <location>
        <begin position="137"/>
        <end position="424"/>
    </location>
</feature>
<feature type="transmembrane region" description="Helical" evidence="5">
    <location>
        <begin position="120"/>
        <end position="137"/>
    </location>
</feature>
<evidence type="ECO:0000259" key="6">
    <source>
        <dbReference type="Pfam" id="PF00361"/>
    </source>
</evidence>
<feature type="transmembrane region" description="Helical" evidence="5">
    <location>
        <begin position="431"/>
        <end position="453"/>
    </location>
</feature>
<feature type="transmembrane region" description="Helical" evidence="5">
    <location>
        <begin position="285"/>
        <end position="303"/>
    </location>
</feature>
<dbReference type="PRINTS" id="PR01435">
    <property type="entry name" value="NPOXDRDTASE5"/>
</dbReference>
<feature type="transmembrane region" description="Helical" evidence="5">
    <location>
        <begin position="6"/>
        <end position="27"/>
    </location>
</feature>
<evidence type="ECO:0000259" key="7">
    <source>
        <dbReference type="Pfam" id="PF00662"/>
    </source>
</evidence>
<dbReference type="GO" id="GO:0016020">
    <property type="term" value="C:membrane"/>
    <property type="evidence" value="ECO:0007669"/>
    <property type="project" value="UniProtKB-SubCell"/>
</dbReference>
<dbReference type="GO" id="GO:0042773">
    <property type="term" value="P:ATP synthesis coupled electron transport"/>
    <property type="evidence" value="ECO:0007669"/>
    <property type="project" value="InterPro"/>
</dbReference>
<name>A0A381SVD9_9ZZZZ</name>
<feature type="transmembrane region" description="Helical" evidence="5">
    <location>
        <begin position="342"/>
        <end position="359"/>
    </location>
</feature>
<feature type="transmembrane region" description="Helical" evidence="5">
    <location>
        <begin position="474"/>
        <end position="498"/>
    </location>
</feature>
<evidence type="ECO:0008006" key="9">
    <source>
        <dbReference type="Google" id="ProtNLM"/>
    </source>
</evidence>
<comment type="subcellular location">
    <subcellularLocation>
        <location evidence="1">Membrane</location>
        <topology evidence="1">Multi-pass membrane protein</topology>
    </subcellularLocation>
</comment>
<dbReference type="PRINTS" id="PR01434">
    <property type="entry name" value="NADHDHGNASE5"/>
</dbReference>
<keyword evidence="4 5" id="KW-0472">Membrane</keyword>
<protein>
    <recommendedName>
        <fullName evidence="9">NADH:quinone oxidoreductase/Mrp antiporter membrane subunit domain-containing protein</fullName>
    </recommendedName>
</protein>